<dbReference type="CDD" id="cd01543">
    <property type="entry name" value="PBP1_XylR"/>
    <property type="match status" value="1"/>
</dbReference>
<evidence type="ECO:0000313" key="6">
    <source>
        <dbReference type="Proteomes" id="UP000239388"/>
    </source>
</evidence>
<dbReference type="InterPro" id="IPR046335">
    <property type="entry name" value="LacI/GalR-like_sensor"/>
</dbReference>
<evidence type="ECO:0000256" key="2">
    <source>
        <dbReference type="ARBA" id="ARBA00023125"/>
    </source>
</evidence>
<reference evidence="5 6" key="1">
    <citation type="submission" date="2018-02" db="EMBL/GenBank/DDBJ databases">
        <title>Comparative genomes isolates from brazilian mangrove.</title>
        <authorList>
            <person name="Araujo J.E."/>
            <person name="Taketani R.G."/>
            <person name="Silva M.C.P."/>
            <person name="Loureco M.V."/>
            <person name="Andreote F.D."/>
        </authorList>
    </citation>
    <scope>NUCLEOTIDE SEQUENCE [LARGE SCALE GENOMIC DNA]</scope>
    <source>
        <strain evidence="5 6">NAP PRIS-MGV</strain>
    </source>
</reference>
<organism evidence="5 6">
    <name type="scientific">Blastopirellula marina</name>
    <dbReference type="NCBI Taxonomy" id="124"/>
    <lineage>
        <taxon>Bacteria</taxon>
        <taxon>Pseudomonadati</taxon>
        <taxon>Planctomycetota</taxon>
        <taxon>Planctomycetia</taxon>
        <taxon>Pirellulales</taxon>
        <taxon>Pirellulaceae</taxon>
        <taxon>Blastopirellula</taxon>
    </lineage>
</organism>
<dbReference type="PRINTS" id="PR00032">
    <property type="entry name" value="HTHARAC"/>
</dbReference>
<dbReference type="RefSeq" id="WP_105355294.1">
    <property type="nucleotide sequence ID" value="NZ_PUIB01000017.1"/>
</dbReference>
<dbReference type="GO" id="GO:0000976">
    <property type="term" value="F:transcription cis-regulatory region binding"/>
    <property type="evidence" value="ECO:0007669"/>
    <property type="project" value="TreeGrafter"/>
</dbReference>
<evidence type="ECO:0000259" key="4">
    <source>
        <dbReference type="PROSITE" id="PS01124"/>
    </source>
</evidence>
<dbReference type="EMBL" id="PUIB01000017">
    <property type="protein sequence ID" value="PQO33658.1"/>
    <property type="molecule type" value="Genomic_DNA"/>
</dbReference>
<accession>A0A2S8FN82</accession>
<dbReference type="OrthoDB" id="9795616at2"/>
<evidence type="ECO:0000313" key="5">
    <source>
        <dbReference type="EMBL" id="PQO33658.1"/>
    </source>
</evidence>
<dbReference type="Gene3D" id="1.10.10.60">
    <property type="entry name" value="Homeodomain-like"/>
    <property type="match status" value="1"/>
</dbReference>
<sequence length="405" mass="45829">MAKNESMTTSLLGVPARRSIALIVQTATEWSREVLRGVADYAAEQGGWDCFIEPHGFWDVLQLPPDWRGHGVIGRLTNASLVRSISRRKIPCVNVSWMREHSTRFPCVVSDQRACGRMAASHFLDRGYRNVAYIGPAPHMRYSNVMEETIRETLEQDEANLHVFEYRPRDEKLREHGIRSNELGLRRWLMDLPKPVGVITWSAIVGRAVMTQCANATIEVPDDVAILCIEDDSLMSALAPVELSSLDQAGRTVGYRAAELLDQMIQGQPAPEKPIAIPPRGVFARRSSDASGFQDEIVAEAIKYIRDNADQPIQIHDVERALNVSRRVLENRFERSVGRSPAVILRRVRLERAAVLLRDTDLAIPEIALRCGFNHTESFIRSFKRTMGDVPSQFRRKNRRNDNEP</sequence>
<gene>
    <name evidence="5" type="ORF">C5Y98_15575</name>
</gene>
<dbReference type="PANTHER" id="PTHR30146:SF24">
    <property type="entry name" value="XYLOSE OPERON REGULATORY PROTEIN"/>
    <property type="match status" value="1"/>
</dbReference>
<keyword evidence="3" id="KW-0804">Transcription</keyword>
<evidence type="ECO:0000256" key="1">
    <source>
        <dbReference type="ARBA" id="ARBA00023015"/>
    </source>
</evidence>
<dbReference type="InterPro" id="IPR054031">
    <property type="entry name" value="XylR_PBP1"/>
</dbReference>
<dbReference type="Pfam" id="PF22177">
    <property type="entry name" value="PBP1_XylR"/>
    <property type="match status" value="1"/>
</dbReference>
<dbReference type="Pfam" id="PF12833">
    <property type="entry name" value="HTH_18"/>
    <property type="match status" value="1"/>
</dbReference>
<dbReference type="Gene3D" id="3.40.50.2300">
    <property type="match status" value="2"/>
</dbReference>
<dbReference type="SMART" id="SM00342">
    <property type="entry name" value="HTH_ARAC"/>
    <property type="match status" value="1"/>
</dbReference>
<dbReference type="InterPro" id="IPR018060">
    <property type="entry name" value="HTH_AraC"/>
</dbReference>
<keyword evidence="1" id="KW-0805">Transcription regulation</keyword>
<dbReference type="SUPFAM" id="SSF46689">
    <property type="entry name" value="Homeodomain-like"/>
    <property type="match status" value="1"/>
</dbReference>
<dbReference type="InterPro" id="IPR020449">
    <property type="entry name" value="Tscrpt_reg_AraC-type_HTH"/>
</dbReference>
<dbReference type="SUPFAM" id="SSF53822">
    <property type="entry name" value="Periplasmic binding protein-like I"/>
    <property type="match status" value="1"/>
</dbReference>
<protein>
    <recommendedName>
        <fullName evidence="4">HTH araC/xylS-type domain-containing protein</fullName>
    </recommendedName>
</protein>
<dbReference type="InterPro" id="IPR009057">
    <property type="entry name" value="Homeodomain-like_sf"/>
</dbReference>
<dbReference type="InterPro" id="IPR028082">
    <property type="entry name" value="Peripla_BP_I"/>
</dbReference>
<dbReference type="Proteomes" id="UP000239388">
    <property type="component" value="Unassembled WGS sequence"/>
</dbReference>
<feature type="domain" description="HTH araC/xylS-type" evidence="4">
    <location>
        <begin position="299"/>
        <end position="397"/>
    </location>
</feature>
<dbReference type="AlphaFoldDB" id="A0A2S8FN82"/>
<keyword evidence="2" id="KW-0238">DNA-binding</keyword>
<dbReference type="Pfam" id="PF13377">
    <property type="entry name" value="Peripla_BP_3"/>
    <property type="match status" value="1"/>
</dbReference>
<dbReference type="PROSITE" id="PS01124">
    <property type="entry name" value="HTH_ARAC_FAMILY_2"/>
    <property type="match status" value="1"/>
</dbReference>
<dbReference type="GO" id="GO:0003700">
    <property type="term" value="F:DNA-binding transcription factor activity"/>
    <property type="evidence" value="ECO:0007669"/>
    <property type="project" value="InterPro"/>
</dbReference>
<dbReference type="PANTHER" id="PTHR30146">
    <property type="entry name" value="LACI-RELATED TRANSCRIPTIONAL REPRESSOR"/>
    <property type="match status" value="1"/>
</dbReference>
<proteinExistence type="predicted"/>
<name>A0A2S8FN82_9BACT</name>
<evidence type="ECO:0000256" key="3">
    <source>
        <dbReference type="ARBA" id="ARBA00023163"/>
    </source>
</evidence>
<comment type="caution">
    <text evidence="5">The sequence shown here is derived from an EMBL/GenBank/DDBJ whole genome shotgun (WGS) entry which is preliminary data.</text>
</comment>